<dbReference type="RefSeq" id="WP_190307411.1">
    <property type="nucleotide sequence ID" value="NZ_JACNYK010000001.1"/>
</dbReference>
<dbReference type="EMBL" id="JACNYK010000001">
    <property type="protein sequence ID" value="MBD1424248.1"/>
    <property type="molecule type" value="Genomic_DNA"/>
</dbReference>
<reference evidence="3 4" key="1">
    <citation type="submission" date="2020-08" db="EMBL/GenBank/DDBJ databases">
        <title>Sphingobacterium sp. DN00404 isolated from aquaculture water.</title>
        <authorList>
            <person name="Zhang M."/>
        </authorList>
    </citation>
    <scope>NUCLEOTIDE SEQUENCE [LARGE SCALE GENOMIC DNA]</scope>
    <source>
        <strain evidence="3 4">KCTC 32294</strain>
    </source>
</reference>
<keyword evidence="2" id="KW-0732">Signal</keyword>
<dbReference type="PANTHER" id="PTHR14859">
    <property type="entry name" value="CALCOFLUOR WHITE HYPERSENSITIVE PROTEIN PRECURSOR"/>
    <property type="match status" value="1"/>
</dbReference>
<keyword evidence="4" id="KW-1185">Reference proteome</keyword>
<dbReference type="SUPFAM" id="SSF56219">
    <property type="entry name" value="DNase I-like"/>
    <property type="match status" value="1"/>
</dbReference>
<organism evidence="3 4">
    <name type="scientific">Sphingobacterium arenae</name>
    <dbReference type="NCBI Taxonomy" id="1280598"/>
    <lineage>
        <taxon>Bacteria</taxon>
        <taxon>Pseudomonadati</taxon>
        <taxon>Bacteroidota</taxon>
        <taxon>Sphingobacteriia</taxon>
        <taxon>Sphingobacteriales</taxon>
        <taxon>Sphingobacteriaceae</taxon>
        <taxon>Sphingobacterium</taxon>
    </lineage>
</organism>
<sequence length="293" mass="32436">MKTSLSFLFICLMVFSSCGKAPWEDYAAPVDPNPPTPGATNPDDDNEEEEKDPNNIRIISIGINNRNAEYDYLTELINNEEADLVVLREVDKNNTRTGIDINQAELIASRVGMQYVFAPQLDNYNQGQFGLAVLSKLPIEESSIMKLPVDPTEKGDERPLAYLKVNFNRDIAFAFIGVHLDDSGGASRRAANRPLQSGAIVDFIKDMDIPVFVAGNFFFQNEGAESLPAVLIEELTPGCRPCEATVTQHGGEFIADHILFKNIDPQQLVDYRLGPSISSRRPAIAEFKIIKGE</sequence>
<feature type="signal peptide" evidence="2">
    <location>
        <begin position="1"/>
        <end position="20"/>
    </location>
</feature>
<dbReference type="InterPro" id="IPR036691">
    <property type="entry name" value="Endo/exonu/phosph_ase_sf"/>
</dbReference>
<feature type="chain" id="PRO_5046304531" description="Endonuclease/exonuclease/phosphatase" evidence="2">
    <location>
        <begin position="21"/>
        <end position="293"/>
    </location>
</feature>
<evidence type="ECO:0000256" key="2">
    <source>
        <dbReference type="SAM" id="SignalP"/>
    </source>
</evidence>
<evidence type="ECO:0000313" key="3">
    <source>
        <dbReference type="EMBL" id="MBD1424248.1"/>
    </source>
</evidence>
<dbReference type="Proteomes" id="UP000606494">
    <property type="component" value="Unassembled WGS sequence"/>
</dbReference>
<protein>
    <recommendedName>
        <fullName evidence="5">Endonuclease/exonuclease/phosphatase</fullName>
    </recommendedName>
</protein>
<dbReference type="PROSITE" id="PS51257">
    <property type="entry name" value="PROKAR_LIPOPROTEIN"/>
    <property type="match status" value="1"/>
</dbReference>
<dbReference type="InterPro" id="IPR051916">
    <property type="entry name" value="GPI-anchor_lipid_remodeler"/>
</dbReference>
<feature type="region of interest" description="Disordered" evidence="1">
    <location>
        <begin position="26"/>
        <end position="54"/>
    </location>
</feature>
<proteinExistence type="predicted"/>
<evidence type="ECO:0000313" key="4">
    <source>
        <dbReference type="Proteomes" id="UP000606494"/>
    </source>
</evidence>
<gene>
    <name evidence="3" type="ORF">H8B17_01535</name>
</gene>
<feature type="compositionally biased region" description="Acidic residues" evidence="1">
    <location>
        <begin position="42"/>
        <end position="51"/>
    </location>
</feature>
<name>A0ABR7XYX5_9SPHI</name>
<dbReference type="PANTHER" id="PTHR14859:SF15">
    <property type="entry name" value="ENDONUCLEASE_EXONUCLEASE_PHOSPHATASE DOMAIN-CONTAINING PROTEIN"/>
    <property type="match status" value="1"/>
</dbReference>
<dbReference type="Gene3D" id="3.60.10.10">
    <property type="entry name" value="Endonuclease/exonuclease/phosphatase"/>
    <property type="match status" value="1"/>
</dbReference>
<evidence type="ECO:0008006" key="5">
    <source>
        <dbReference type="Google" id="ProtNLM"/>
    </source>
</evidence>
<accession>A0ABR7XYX5</accession>
<evidence type="ECO:0000256" key="1">
    <source>
        <dbReference type="SAM" id="MobiDB-lite"/>
    </source>
</evidence>
<comment type="caution">
    <text evidence="3">The sequence shown here is derived from an EMBL/GenBank/DDBJ whole genome shotgun (WGS) entry which is preliminary data.</text>
</comment>